<feature type="domain" description="Tyr recombinase" evidence="3">
    <location>
        <begin position="482"/>
        <end position="694"/>
    </location>
</feature>
<dbReference type="GO" id="GO:0006310">
    <property type="term" value="P:DNA recombination"/>
    <property type="evidence" value="ECO:0007669"/>
    <property type="project" value="UniProtKB-KW"/>
</dbReference>
<dbReference type="RefSeq" id="WP_207926751.1">
    <property type="nucleotide sequence ID" value="NZ_SLWS01000014.1"/>
</dbReference>
<gene>
    <name evidence="4" type="ORF">EV192_11456</name>
</gene>
<reference evidence="4 5" key="1">
    <citation type="submission" date="2019-03" db="EMBL/GenBank/DDBJ databases">
        <title>Genomic Encyclopedia of Type Strains, Phase IV (KMG-IV): sequencing the most valuable type-strain genomes for metagenomic binning, comparative biology and taxonomic classification.</title>
        <authorList>
            <person name="Goeker M."/>
        </authorList>
    </citation>
    <scope>NUCLEOTIDE SEQUENCE [LARGE SCALE GENOMIC DNA]</scope>
    <source>
        <strain evidence="4 5">DSM 45934</strain>
    </source>
</reference>
<name>A0A4V2S4V3_9PSEU</name>
<keyword evidence="5" id="KW-1185">Reference proteome</keyword>
<protein>
    <submittedName>
        <fullName evidence="4">Phage integrase family protein</fullName>
    </submittedName>
</protein>
<evidence type="ECO:0000313" key="5">
    <source>
        <dbReference type="Proteomes" id="UP000295680"/>
    </source>
</evidence>
<evidence type="ECO:0000256" key="2">
    <source>
        <dbReference type="SAM" id="MobiDB-lite"/>
    </source>
</evidence>
<sequence length="827" mass="94100">MPSDTETTPGVEAEAAVGLVATGRVRRHEFVYANDDRFAPTALVPAPPPRPVKPPAPLGELATASAKEVASLVTEALGGARDTRNHNRWGIRGLLAHLERYPGQTWQQRWEAAGLNEPGATVTAQATMVSPTLRRRLNAAAGHAFAARLVQPSLRAFRSYLFSCYPRWFRTVARDPLLEDFCSRVEALPVSRERHYDAVFDVCCALTVFGIELADLTPEALLHYATECRKYGLTRGTRPGDGSFAGTQAWPVLYDMGQFPASAPRTLRVAVTKGQRSISELVDRHGLRNTEVRDLLVDYLTRRATELDYAATEHLARYLALTFWKQIETINPSQADLRLDENTITTWKQWLRTLPGGQPRLNVDGPMVAIRSLYLDLHTWAAAEPERWARWVAPCPIRDADLRKLPVRRRRLQERMAHRTRERQPLLPILSGHVNDHWNNMRTLLDATRAVDIGEQFTVTGITYQRTASDRDRREWINPEHAPIRALNRDTGELIRLSHEEDQAFWQWAIVETLRLAGLRVEELTELTHLSVRNYQRPNGEVVALLVVTPSKSDRERVIPMSAELFHVLAQIIRRHTRDHGTVPVAMRYDTHEKIWSPPLPYLFQSLRNSCRRALSMEAIAGYIRKATKALAQTHPEFAGITFAPHDFRRLFATELVNNGLPIHIGAALLGHLNTQTTCGYVAVFDENVIAHYQQFLDRRRAQRPGDEYNAPTAEEWRDFEEHFDKRRVELGSCGRPYGTGCAHEHACIRCPMLSINPKMLPRLDELEQDLLARRRRAVAEDWRGEIEGLDLTLTFLRSKRTRTQRDTRLGTPTEVNLGMPTRRPNQ</sequence>
<comment type="caution">
    <text evidence="4">The sequence shown here is derived from an EMBL/GenBank/DDBJ whole genome shotgun (WGS) entry which is preliminary data.</text>
</comment>
<evidence type="ECO:0000313" key="4">
    <source>
        <dbReference type="EMBL" id="TCO49690.1"/>
    </source>
</evidence>
<dbReference type="InterPro" id="IPR002104">
    <property type="entry name" value="Integrase_catalytic"/>
</dbReference>
<dbReference type="Pfam" id="PF00589">
    <property type="entry name" value="Phage_integrase"/>
    <property type="match status" value="1"/>
</dbReference>
<dbReference type="GO" id="GO:0015074">
    <property type="term" value="P:DNA integration"/>
    <property type="evidence" value="ECO:0007669"/>
    <property type="project" value="InterPro"/>
</dbReference>
<proteinExistence type="predicted"/>
<evidence type="ECO:0000259" key="3">
    <source>
        <dbReference type="PROSITE" id="PS51898"/>
    </source>
</evidence>
<keyword evidence="1" id="KW-0233">DNA recombination</keyword>
<organism evidence="4 5">
    <name type="scientific">Actinocrispum wychmicini</name>
    <dbReference type="NCBI Taxonomy" id="1213861"/>
    <lineage>
        <taxon>Bacteria</taxon>
        <taxon>Bacillati</taxon>
        <taxon>Actinomycetota</taxon>
        <taxon>Actinomycetes</taxon>
        <taxon>Pseudonocardiales</taxon>
        <taxon>Pseudonocardiaceae</taxon>
        <taxon>Actinocrispum</taxon>
    </lineage>
</organism>
<dbReference type="CDD" id="cd00397">
    <property type="entry name" value="DNA_BRE_C"/>
    <property type="match status" value="1"/>
</dbReference>
<evidence type="ECO:0000256" key="1">
    <source>
        <dbReference type="ARBA" id="ARBA00023172"/>
    </source>
</evidence>
<dbReference type="PANTHER" id="PTHR30349">
    <property type="entry name" value="PHAGE INTEGRASE-RELATED"/>
    <property type="match status" value="1"/>
</dbReference>
<feature type="region of interest" description="Disordered" evidence="2">
    <location>
        <begin position="803"/>
        <end position="827"/>
    </location>
</feature>
<dbReference type="GO" id="GO:0003677">
    <property type="term" value="F:DNA binding"/>
    <property type="evidence" value="ECO:0007669"/>
    <property type="project" value="InterPro"/>
</dbReference>
<accession>A0A4V2S4V3</accession>
<dbReference type="PANTHER" id="PTHR30349:SF64">
    <property type="entry name" value="PROPHAGE INTEGRASE INTD-RELATED"/>
    <property type="match status" value="1"/>
</dbReference>
<dbReference type="InterPro" id="IPR011010">
    <property type="entry name" value="DNA_brk_join_enz"/>
</dbReference>
<dbReference type="InterPro" id="IPR050090">
    <property type="entry name" value="Tyrosine_recombinase_XerCD"/>
</dbReference>
<dbReference type="SUPFAM" id="SSF56349">
    <property type="entry name" value="DNA breaking-rejoining enzymes"/>
    <property type="match status" value="1"/>
</dbReference>
<dbReference type="EMBL" id="SLWS01000014">
    <property type="protein sequence ID" value="TCO49690.1"/>
    <property type="molecule type" value="Genomic_DNA"/>
</dbReference>
<dbReference type="Proteomes" id="UP000295680">
    <property type="component" value="Unassembled WGS sequence"/>
</dbReference>
<dbReference type="AlphaFoldDB" id="A0A4V2S4V3"/>
<dbReference type="Gene3D" id="1.10.443.10">
    <property type="entry name" value="Intergrase catalytic core"/>
    <property type="match status" value="1"/>
</dbReference>
<dbReference type="PROSITE" id="PS51898">
    <property type="entry name" value="TYR_RECOMBINASE"/>
    <property type="match status" value="1"/>
</dbReference>
<dbReference type="InterPro" id="IPR013762">
    <property type="entry name" value="Integrase-like_cat_sf"/>
</dbReference>